<keyword evidence="3" id="KW-1185">Reference proteome</keyword>
<keyword evidence="1" id="KW-0812">Transmembrane</keyword>
<evidence type="ECO:0000313" key="3">
    <source>
        <dbReference type="Proteomes" id="UP000076848"/>
    </source>
</evidence>
<keyword evidence="1" id="KW-0472">Membrane</keyword>
<dbReference type="Proteomes" id="UP000076848">
    <property type="component" value="Unassembled WGS sequence"/>
</dbReference>
<dbReference type="EMBL" id="FKIF01000003">
    <property type="protein sequence ID" value="SAI68336.1"/>
    <property type="molecule type" value="Genomic_DNA"/>
</dbReference>
<proteinExistence type="predicted"/>
<dbReference type="RefSeq" id="WP_066126312.1">
    <property type="nucleotide sequence ID" value="NZ_FKIF01000003.1"/>
</dbReference>
<reference evidence="2 3" key="1">
    <citation type="submission" date="2016-04" db="EMBL/GenBank/DDBJ databases">
        <authorList>
            <consortium name="Pathogen Informatics"/>
        </authorList>
    </citation>
    <scope>NUCLEOTIDE SEQUENCE [LARGE SCALE GENOMIC DNA]</scope>
    <source>
        <strain evidence="2 3">H050680373</strain>
    </source>
</reference>
<dbReference type="AlphaFoldDB" id="A0A157SEI9"/>
<sequence>MIPIAVPSATGILLFLLSFVLGLWLFSWLVRLAFSKGARQRLMKNPRRNIGILVALAVLSLPGYSIEYILIASGRESARREAALRVTLPRAQTLGGVEMPAGTRLELDREGRLDTFVLAEFDAPVSAYGVQATRIRRTLSSDYDEDYKETNRYPSSVTVWGQGAQDVSGWRCDASKKMDFDTRDKGAHIDFDKCLLADGNRVGDIVLPAGAELHARSDSAGGDMQTEPVRWAVSVDGPEPLAVQGLLLGHPALHLDARRRLVRVEYGVLACATRLGPMHYPPETEVRMPRYPLNRRMPGAWVFTPYLGMSATRDDGAAVQAGSSVLQRLDGTVLDIVANEELMIELYPKLEVDGVVTPGPVDCPQAAR</sequence>
<gene>
    <name evidence="2" type="ORF">SAMEA3906486_01965</name>
</gene>
<organism evidence="2 3">
    <name type="scientific">Bordetella ansorpii</name>
    <dbReference type="NCBI Taxonomy" id="288768"/>
    <lineage>
        <taxon>Bacteria</taxon>
        <taxon>Pseudomonadati</taxon>
        <taxon>Pseudomonadota</taxon>
        <taxon>Betaproteobacteria</taxon>
        <taxon>Burkholderiales</taxon>
        <taxon>Alcaligenaceae</taxon>
        <taxon>Bordetella</taxon>
    </lineage>
</organism>
<feature type="transmembrane region" description="Helical" evidence="1">
    <location>
        <begin position="12"/>
        <end position="30"/>
    </location>
</feature>
<protein>
    <submittedName>
        <fullName evidence="2">Membrane protein</fullName>
    </submittedName>
</protein>
<evidence type="ECO:0000256" key="1">
    <source>
        <dbReference type="SAM" id="Phobius"/>
    </source>
</evidence>
<accession>A0A157SEI9</accession>
<feature type="transmembrane region" description="Helical" evidence="1">
    <location>
        <begin position="50"/>
        <end position="71"/>
    </location>
</feature>
<name>A0A157SEI9_9BORD</name>
<evidence type="ECO:0000313" key="2">
    <source>
        <dbReference type="EMBL" id="SAI68336.1"/>
    </source>
</evidence>
<keyword evidence="1" id="KW-1133">Transmembrane helix</keyword>